<dbReference type="PANTHER" id="PTHR31973:SF187">
    <property type="entry name" value="MUTATOR TRANSPOSASE MUDRA PROTEIN"/>
    <property type="match status" value="1"/>
</dbReference>
<accession>A0AAD9XQG6</accession>
<evidence type="ECO:0000313" key="1">
    <source>
        <dbReference type="EMBL" id="KAK2663874.1"/>
    </source>
</evidence>
<dbReference type="AlphaFoldDB" id="A0AAD9XQG6"/>
<comment type="caution">
    <text evidence="1">The sequence shown here is derived from an EMBL/GenBank/DDBJ whole genome shotgun (WGS) entry which is preliminary data.</text>
</comment>
<evidence type="ECO:0000313" key="2">
    <source>
        <dbReference type="Proteomes" id="UP001280121"/>
    </source>
</evidence>
<gene>
    <name evidence="1" type="ORF">Ddye_002448</name>
</gene>
<keyword evidence="2" id="KW-1185">Reference proteome</keyword>
<sequence length="216" mass="25288">MEGCRPFIGVDGCHLKGPLGRVLLSAVSLDANSRYCARHIYANFKLIYKCDHYNKLFWRVARSSNIYDFKAYMEEIGFINHPGVNKWLMDIHSQHWSRRMMMRKFNDRKKECNSWSSVLPPRVHAKILKHCRESMTLTIIVVGKMKYELLSASEGYTVKLREYNYECGNWQVSEILHCHAMAAISYYCGRVAIKDNMVEFVHISLARVPINRHMYA</sequence>
<name>A0AAD9XQG6_9ROSI</name>
<proteinExistence type="predicted"/>
<reference evidence="1" key="1">
    <citation type="journal article" date="2023" name="Plant J.">
        <title>Genome sequences and population genomics provide insights into the demographic history, inbreeding, and mutation load of two 'living fossil' tree species of Dipteronia.</title>
        <authorList>
            <person name="Feng Y."/>
            <person name="Comes H.P."/>
            <person name="Chen J."/>
            <person name="Zhu S."/>
            <person name="Lu R."/>
            <person name="Zhang X."/>
            <person name="Li P."/>
            <person name="Qiu J."/>
            <person name="Olsen K.M."/>
            <person name="Qiu Y."/>
        </authorList>
    </citation>
    <scope>NUCLEOTIDE SEQUENCE</scope>
    <source>
        <strain evidence="1">KIB01</strain>
    </source>
</reference>
<organism evidence="1 2">
    <name type="scientific">Dipteronia dyeriana</name>
    <dbReference type="NCBI Taxonomy" id="168575"/>
    <lineage>
        <taxon>Eukaryota</taxon>
        <taxon>Viridiplantae</taxon>
        <taxon>Streptophyta</taxon>
        <taxon>Embryophyta</taxon>
        <taxon>Tracheophyta</taxon>
        <taxon>Spermatophyta</taxon>
        <taxon>Magnoliopsida</taxon>
        <taxon>eudicotyledons</taxon>
        <taxon>Gunneridae</taxon>
        <taxon>Pentapetalae</taxon>
        <taxon>rosids</taxon>
        <taxon>malvids</taxon>
        <taxon>Sapindales</taxon>
        <taxon>Sapindaceae</taxon>
        <taxon>Hippocastanoideae</taxon>
        <taxon>Acereae</taxon>
        <taxon>Dipteronia</taxon>
    </lineage>
</organism>
<dbReference type="EMBL" id="JANJYI010000001">
    <property type="protein sequence ID" value="KAK2663874.1"/>
    <property type="molecule type" value="Genomic_DNA"/>
</dbReference>
<protein>
    <submittedName>
        <fullName evidence="1">Uncharacterized protein</fullName>
    </submittedName>
</protein>
<dbReference type="PANTHER" id="PTHR31973">
    <property type="entry name" value="POLYPROTEIN, PUTATIVE-RELATED"/>
    <property type="match status" value="1"/>
</dbReference>
<dbReference type="Proteomes" id="UP001280121">
    <property type="component" value="Unassembled WGS sequence"/>
</dbReference>